<keyword evidence="2" id="KW-1185">Reference proteome</keyword>
<accession>A0ACC1C7T3</accession>
<gene>
    <name evidence="1" type="ORF">Patl1_00916</name>
</gene>
<evidence type="ECO:0000313" key="1">
    <source>
        <dbReference type="EMBL" id="KAJ0111703.1"/>
    </source>
</evidence>
<dbReference type="Proteomes" id="UP001164250">
    <property type="component" value="Chromosome 1"/>
</dbReference>
<comment type="caution">
    <text evidence="1">The sequence shown here is derived from an EMBL/GenBank/DDBJ whole genome shotgun (WGS) entry which is preliminary data.</text>
</comment>
<sequence>MPKKNSHVNRKAWNLLRLALLWARKGGVFKRRLMMELRVLPKFIKSLGHNTPRDKIYYGERELSFDKTPIFNVKMHRPASMRFLIPCIAPPVDFDYDFDADDHYHDDRDGGYGYGYDYGRSYLKNEEEEEEEETSEEKIPLEEQGIDLRAEEFIAKFYQQIKMQRQISYLEYNENLNRSTT</sequence>
<protein>
    <submittedName>
        <fullName evidence="1">Uncharacterized protein</fullName>
    </submittedName>
</protein>
<proteinExistence type="predicted"/>
<name>A0ACC1C7T3_9ROSI</name>
<dbReference type="EMBL" id="CM047897">
    <property type="protein sequence ID" value="KAJ0111703.1"/>
    <property type="molecule type" value="Genomic_DNA"/>
</dbReference>
<evidence type="ECO:0000313" key="2">
    <source>
        <dbReference type="Proteomes" id="UP001164250"/>
    </source>
</evidence>
<organism evidence="1 2">
    <name type="scientific">Pistacia atlantica</name>
    <dbReference type="NCBI Taxonomy" id="434234"/>
    <lineage>
        <taxon>Eukaryota</taxon>
        <taxon>Viridiplantae</taxon>
        <taxon>Streptophyta</taxon>
        <taxon>Embryophyta</taxon>
        <taxon>Tracheophyta</taxon>
        <taxon>Spermatophyta</taxon>
        <taxon>Magnoliopsida</taxon>
        <taxon>eudicotyledons</taxon>
        <taxon>Gunneridae</taxon>
        <taxon>Pentapetalae</taxon>
        <taxon>rosids</taxon>
        <taxon>malvids</taxon>
        <taxon>Sapindales</taxon>
        <taxon>Anacardiaceae</taxon>
        <taxon>Pistacia</taxon>
    </lineage>
</organism>
<reference evidence="2" key="1">
    <citation type="journal article" date="2023" name="G3 (Bethesda)">
        <title>Genome assembly and association tests identify interacting loci associated with vigor, precocity, and sex in interspecific pistachio rootstocks.</title>
        <authorList>
            <person name="Palmer W."/>
            <person name="Jacygrad E."/>
            <person name="Sagayaradj S."/>
            <person name="Cavanaugh K."/>
            <person name="Han R."/>
            <person name="Bertier L."/>
            <person name="Beede B."/>
            <person name="Kafkas S."/>
            <person name="Golino D."/>
            <person name="Preece J."/>
            <person name="Michelmore R."/>
        </authorList>
    </citation>
    <scope>NUCLEOTIDE SEQUENCE [LARGE SCALE GENOMIC DNA]</scope>
</reference>